<dbReference type="EMBL" id="RDPI01000520">
    <property type="protein sequence ID" value="MBF4376048.1"/>
    <property type="molecule type" value="Genomic_DNA"/>
</dbReference>
<name>A0A241NJG4_VIBAN</name>
<proteinExistence type="predicted"/>
<dbReference type="Gene3D" id="1.10.238.160">
    <property type="match status" value="1"/>
</dbReference>
<accession>A0A241NJG4</accession>
<evidence type="ECO:0000313" key="3">
    <source>
        <dbReference type="Proteomes" id="UP000722957"/>
    </source>
</evidence>
<evidence type="ECO:0000313" key="2">
    <source>
        <dbReference type="EMBL" id="MBF4376048.1"/>
    </source>
</evidence>
<evidence type="ECO:0000313" key="1">
    <source>
        <dbReference type="EMBL" id="MBF4273821.1"/>
    </source>
</evidence>
<dbReference type="InterPro" id="IPR010260">
    <property type="entry name" value="AlpA"/>
</dbReference>
<keyword evidence="4" id="KW-1185">Reference proteome</keyword>
<dbReference type="Proteomes" id="UP000722957">
    <property type="component" value="Unassembled WGS sequence"/>
</dbReference>
<dbReference type="Pfam" id="PF05930">
    <property type="entry name" value="Phage_AlpA"/>
    <property type="match status" value="1"/>
</dbReference>
<dbReference type="AlphaFoldDB" id="A0A241NJG4"/>
<dbReference type="RefSeq" id="WP_017789525.1">
    <property type="nucleotide sequence ID" value="NZ_CP020534.1"/>
</dbReference>
<dbReference type="Proteomes" id="UP000726136">
    <property type="component" value="Unassembled WGS sequence"/>
</dbReference>
<reference evidence="3 4" key="1">
    <citation type="journal article" date="2021" name="PeerJ">
        <title>Analysis of 44 Vibrio anguillarum genomes reveals high genetic diversity.</title>
        <authorList>
            <person name="Hansen M.J."/>
            <person name="Dalsgaard I."/>
        </authorList>
    </citation>
    <scope>NUCLEOTIDE SEQUENCE [LARGE SCALE GENOMIC DNA]</scope>
    <source>
        <strain evidence="2 4">040915-1/1B</strain>
        <strain evidence="1 3">17-16730-2A</strain>
    </source>
</reference>
<sequence>MKPANRYSPPPIDKRGALLCAYRESERFVKENERERITSISRTTWWRLEKAGQVPKRKRIGGSTVWLLSDILAWMQK</sequence>
<protein>
    <submittedName>
        <fullName evidence="1">AlpA family phage regulatory protein</fullName>
    </submittedName>
</protein>
<evidence type="ECO:0000313" key="4">
    <source>
        <dbReference type="Proteomes" id="UP000726136"/>
    </source>
</evidence>
<organism evidence="1 3">
    <name type="scientific">Vibrio anguillarum</name>
    <name type="common">Listonella anguillarum</name>
    <dbReference type="NCBI Taxonomy" id="55601"/>
    <lineage>
        <taxon>Bacteria</taxon>
        <taxon>Pseudomonadati</taxon>
        <taxon>Pseudomonadota</taxon>
        <taxon>Gammaproteobacteria</taxon>
        <taxon>Vibrionales</taxon>
        <taxon>Vibrionaceae</taxon>
        <taxon>Vibrio</taxon>
    </lineage>
</organism>
<comment type="caution">
    <text evidence="1">The sequence shown here is derived from an EMBL/GenBank/DDBJ whole genome shotgun (WGS) entry which is preliminary data.</text>
</comment>
<gene>
    <name evidence="1" type="ORF">EAY07_17670</name>
    <name evidence="2" type="ORF">EAY46_23970</name>
</gene>
<dbReference type="EMBL" id="RDOM01000067">
    <property type="protein sequence ID" value="MBF4273821.1"/>
    <property type="molecule type" value="Genomic_DNA"/>
</dbReference>